<dbReference type="PANTHER" id="PTHR40037:SF1">
    <property type="entry name" value="PHOSPHOESTERASE SAOUHSC_00951-RELATED"/>
    <property type="match status" value="1"/>
</dbReference>
<sequence>MSDDVVLGVAIAIPQPHATVLTNWRRDVGDPAADRIFPHVTLLPPTPVACSQLDGIEDHLRAAAAASAPFTMHLSGTGTFRPASPVVFVQVARGVSDCEALERAVRRGPLERELQFPYHPHVTVAQEIDEASLDRAYDGLSGFVARFRVEKFVLFSREQDRWSWRTEFALGAAGRA</sequence>
<protein>
    <submittedName>
        <fullName evidence="1">2'-5' RNA ligase family protein</fullName>
    </submittedName>
</protein>
<dbReference type="Gene3D" id="3.90.1140.10">
    <property type="entry name" value="Cyclic phosphodiesterase"/>
    <property type="match status" value="1"/>
</dbReference>
<dbReference type="InterPro" id="IPR009097">
    <property type="entry name" value="Cyclic_Pdiesterase"/>
</dbReference>
<gene>
    <name evidence="1" type="ORF">M6B22_08275</name>
</gene>
<accession>A0ABY7K6K2</accession>
<reference evidence="1" key="1">
    <citation type="submission" date="2022-05" db="EMBL/GenBank/DDBJ databases">
        <title>Jatrophihabitans sp. SB3-54 whole genome sequence.</title>
        <authorList>
            <person name="Suh M.K."/>
            <person name="Eom M.K."/>
            <person name="Kim J.S."/>
            <person name="Kim H.S."/>
            <person name="Do H.E."/>
            <person name="Shin Y.K."/>
            <person name="Lee J.-S."/>
        </authorList>
    </citation>
    <scope>NUCLEOTIDE SEQUENCE</scope>
    <source>
        <strain evidence="1">SB3-54</strain>
    </source>
</reference>
<evidence type="ECO:0000313" key="1">
    <source>
        <dbReference type="EMBL" id="WAX58746.1"/>
    </source>
</evidence>
<dbReference type="Pfam" id="PF13563">
    <property type="entry name" value="2_5_RNA_ligase2"/>
    <property type="match status" value="1"/>
</dbReference>
<dbReference type="GO" id="GO:0016874">
    <property type="term" value="F:ligase activity"/>
    <property type="evidence" value="ECO:0007669"/>
    <property type="project" value="UniProtKB-KW"/>
</dbReference>
<dbReference type="SUPFAM" id="SSF55144">
    <property type="entry name" value="LigT-like"/>
    <property type="match status" value="1"/>
</dbReference>
<dbReference type="PANTHER" id="PTHR40037">
    <property type="entry name" value="PHOSPHOESTERASE YJCG-RELATED"/>
    <property type="match status" value="1"/>
</dbReference>
<dbReference type="Proteomes" id="UP001164693">
    <property type="component" value="Chromosome"/>
</dbReference>
<evidence type="ECO:0000313" key="2">
    <source>
        <dbReference type="Proteomes" id="UP001164693"/>
    </source>
</evidence>
<dbReference type="RefSeq" id="WP_269445290.1">
    <property type="nucleotide sequence ID" value="NZ_CP097463.1"/>
</dbReference>
<dbReference type="InterPro" id="IPR050580">
    <property type="entry name" value="2H_phosphoesterase_YjcG-like"/>
</dbReference>
<organism evidence="1 2">
    <name type="scientific">Jatrophihabitans cynanchi</name>
    <dbReference type="NCBI Taxonomy" id="2944128"/>
    <lineage>
        <taxon>Bacteria</taxon>
        <taxon>Bacillati</taxon>
        <taxon>Actinomycetota</taxon>
        <taxon>Actinomycetes</taxon>
        <taxon>Jatrophihabitantales</taxon>
        <taxon>Jatrophihabitantaceae</taxon>
        <taxon>Jatrophihabitans</taxon>
    </lineage>
</organism>
<keyword evidence="1" id="KW-0436">Ligase</keyword>
<name>A0ABY7K6K2_9ACTN</name>
<proteinExistence type="predicted"/>
<dbReference type="EMBL" id="CP097463">
    <property type="protein sequence ID" value="WAX58746.1"/>
    <property type="molecule type" value="Genomic_DNA"/>
</dbReference>
<keyword evidence="2" id="KW-1185">Reference proteome</keyword>